<dbReference type="PANTHER" id="PTHR19879">
    <property type="entry name" value="TRANSCRIPTION INITIATION FACTOR TFIID"/>
    <property type="match status" value="1"/>
</dbReference>
<feature type="non-terminal residue" evidence="2">
    <location>
        <position position="1"/>
    </location>
</feature>
<dbReference type="RefSeq" id="XP_041191785.1">
    <property type="nucleotide sequence ID" value="XM_041329642.1"/>
</dbReference>
<feature type="non-terminal residue" evidence="2">
    <location>
        <position position="149"/>
    </location>
</feature>
<dbReference type="PROSITE" id="PS50082">
    <property type="entry name" value="WD_REPEATS_2"/>
    <property type="match status" value="1"/>
</dbReference>
<evidence type="ECO:0000313" key="2">
    <source>
        <dbReference type="EMBL" id="KAG1814324.1"/>
    </source>
</evidence>
<dbReference type="OrthoDB" id="6262491at2759"/>
<evidence type="ECO:0000313" key="3">
    <source>
        <dbReference type="Proteomes" id="UP000807769"/>
    </source>
</evidence>
<keyword evidence="1" id="KW-0853">WD repeat</keyword>
<dbReference type="InterPro" id="IPR001680">
    <property type="entry name" value="WD40_rpt"/>
</dbReference>
<proteinExistence type="predicted"/>
<dbReference type="Gene3D" id="2.130.10.10">
    <property type="entry name" value="YVTN repeat-like/Quinoprotein amine dehydrogenase"/>
    <property type="match status" value="1"/>
</dbReference>
<dbReference type="InterPro" id="IPR036322">
    <property type="entry name" value="WD40_repeat_dom_sf"/>
</dbReference>
<dbReference type="Proteomes" id="UP000807769">
    <property type="component" value="Unassembled WGS sequence"/>
</dbReference>
<keyword evidence="3" id="KW-1185">Reference proteome</keyword>
<reference evidence="2" key="1">
    <citation type="journal article" date="2020" name="New Phytol.">
        <title>Comparative genomics reveals dynamic genome evolution in host specialist ectomycorrhizal fungi.</title>
        <authorList>
            <person name="Lofgren L.A."/>
            <person name="Nguyen N.H."/>
            <person name="Vilgalys R."/>
            <person name="Ruytinx J."/>
            <person name="Liao H.L."/>
            <person name="Branco S."/>
            <person name="Kuo A."/>
            <person name="LaButti K."/>
            <person name="Lipzen A."/>
            <person name="Andreopoulos W."/>
            <person name="Pangilinan J."/>
            <person name="Riley R."/>
            <person name="Hundley H."/>
            <person name="Na H."/>
            <person name="Barry K."/>
            <person name="Grigoriev I.V."/>
            <person name="Stajich J.E."/>
            <person name="Kennedy P.G."/>
        </authorList>
    </citation>
    <scope>NUCLEOTIDE SEQUENCE</scope>
    <source>
        <strain evidence="2">MN1</strain>
    </source>
</reference>
<protein>
    <recommendedName>
        <fullName evidence="4">WD40 repeat-like protein</fullName>
    </recommendedName>
</protein>
<dbReference type="SUPFAM" id="SSF50978">
    <property type="entry name" value="WD40 repeat-like"/>
    <property type="match status" value="1"/>
</dbReference>
<organism evidence="2 3">
    <name type="scientific">Suillus subaureus</name>
    <dbReference type="NCBI Taxonomy" id="48587"/>
    <lineage>
        <taxon>Eukaryota</taxon>
        <taxon>Fungi</taxon>
        <taxon>Dikarya</taxon>
        <taxon>Basidiomycota</taxon>
        <taxon>Agaricomycotina</taxon>
        <taxon>Agaricomycetes</taxon>
        <taxon>Agaricomycetidae</taxon>
        <taxon>Boletales</taxon>
        <taxon>Suillineae</taxon>
        <taxon>Suillaceae</taxon>
        <taxon>Suillus</taxon>
    </lineage>
</organism>
<comment type="caution">
    <text evidence="2">The sequence shown here is derived from an EMBL/GenBank/DDBJ whole genome shotgun (WGS) entry which is preliminary data.</text>
</comment>
<dbReference type="EMBL" id="JABBWG010000021">
    <property type="protein sequence ID" value="KAG1814324.1"/>
    <property type="molecule type" value="Genomic_DNA"/>
</dbReference>
<sequence length="149" mass="16667">TVRLWDAGTGEPVGQPLRGHTDSVWSVLFSPDGTRIVTGSRDKTVRLWHAVMGQPSQQCAELGHPAFSDEHRTIEAATTMTLNTPNNHFIRFSDSGWVTGPKRRLLFWVPPASRHSFWSPGTALVIPSGAELDLSRMTHGQHWQKCREE</sequence>
<dbReference type="PANTHER" id="PTHR19879:SF9">
    <property type="entry name" value="TRANSCRIPTION INITIATION FACTOR TFIID SUBUNIT 5"/>
    <property type="match status" value="1"/>
</dbReference>
<dbReference type="SMART" id="SM00320">
    <property type="entry name" value="WD40"/>
    <property type="match status" value="1"/>
</dbReference>
<dbReference type="GeneID" id="64623659"/>
<dbReference type="PROSITE" id="PS50294">
    <property type="entry name" value="WD_REPEATS_REGION"/>
    <property type="match status" value="1"/>
</dbReference>
<feature type="repeat" description="WD" evidence="1">
    <location>
        <begin position="17"/>
        <end position="58"/>
    </location>
</feature>
<evidence type="ECO:0000256" key="1">
    <source>
        <dbReference type="PROSITE-ProRule" id="PRU00221"/>
    </source>
</evidence>
<name>A0A9P7JCD8_9AGAM</name>
<dbReference type="InterPro" id="IPR015943">
    <property type="entry name" value="WD40/YVTN_repeat-like_dom_sf"/>
</dbReference>
<dbReference type="Pfam" id="PF00400">
    <property type="entry name" value="WD40"/>
    <property type="match status" value="1"/>
</dbReference>
<evidence type="ECO:0008006" key="4">
    <source>
        <dbReference type="Google" id="ProtNLM"/>
    </source>
</evidence>
<accession>A0A9P7JCD8</accession>
<dbReference type="AlphaFoldDB" id="A0A9P7JCD8"/>
<gene>
    <name evidence="2" type="ORF">BJ212DRAFT_1244930</name>
</gene>